<dbReference type="GO" id="GO:0016020">
    <property type="term" value="C:membrane"/>
    <property type="evidence" value="ECO:0007669"/>
    <property type="project" value="UniProtKB-SubCell"/>
</dbReference>
<proteinExistence type="inferred from homology"/>
<evidence type="ECO:0000256" key="1">
    <source>
        <dbReference type="ARBA" id="ARBA00004141"/>
    </source>
</evidence>
<dbReference type="PANTHER" id="PTHR11101:SF80">
    <property type="entry name" value="PHOSPHATE TRANSPORTER"/>
    <property type="match status" value="1"/>
</dbReference>
<comment type="function">
    <text evidence="7">Sodium-phosphate symporter.</text>
</comment>
<organism evidence="10 11">
    <name type="scientific">Babesia microti (strain RI)</name>
    <dbReference type="NCBI Taxonomy" id="1133968"/>
    <lineage>
        <taxon>Eukaryota</taxon>
        <taxon>Sar</taxon>
        <taxon>Alveolata</taxon>
        <taxon>Apicomplexa</taxon>
        <taxon>Aconoidasida</taxon>
        <taxon>Piroplasmida</taxon>
        <taxon>Babesiidae</taxon>
        <taxon>Babesia</taxon>
    </lineage>
</organism>
<reference evidence="10 11" key="2">
    <citation type="journal article" date="2013" name="PLoS ONE">
        <title>Whole genome mapping and re-organization of the nuclear and mitochondrial genomes of Babesia microti isolates.</title>
        <authorList>
            <person name="Cornillot E."/>
            <person name="Dassouli A."/>
            <person name="Garg A."/>
            <person name="Pachikara N."/>
            <person name="Randazzo S."/>
            <person name="Depoix D."/>
            <person name="Carcy B."/>
            <person name="Delbecq S."/>
            <person name="Frutos R."/>
            <person name="Silva J.C."/>
            <person name="Sutton R."/>
            <person name="Krause P.J."/>
            <person name="Mamoun C.B."/>
        </authorList>
    </citation>
    <scope>NUCLEOTIDE SEQUENCE [LARGE SCALE GENOMIC DNA]</scope>
    <source>
        <strain evidence="10 11">RI</strain>
    </source>
</reference>
<protein>
    <recommendedName>
        <fullName evidence="7">Phosphate transporter</fullName>
    </recommendedName>
</protein>
<name>A0A1N6LWH9_BABMR</name>
<evidence type="ECO:0000256" key="3">
    <source>
        <dbReference type="ARBA" id="ARBA00022592"/>
    </source>
</evidence>
<dbReference type="GeneID" id="24423248"/>
<feature type="signal peptide" evidence="9">
    <location>
        <begin position="1"/>
        <end position="21"/>
    </location>
</feature>
<evidence type="ECO:0000256" key="4">
    <source>
        <dbReference type="ARBA" id="ARBA00022692"/>
    </source>
</evidence>
<dbReference type="AlphaFoldDB" id="A0A1N6LWH9"/>
<dbReference type="GO" id="GO:0005315">
    <property type="term" value="F:phosphate transmembrane transporter activity"/>
    <property type="evidence" value="ECO:0007669"/>
    <property type="project" value="InterPro"/>
</dbReference>
<evidence type="ECO:0000256" key="2">
    <source>
        <dbReference type="ARBA" id="ARBA00022448"/>
    </source>
</evidence>
<evidence type="ECO:0000256" key="9">
    <source>
        <dbReference type="SAM" id="SignalP"/>
    </source>
</evidence>
<gene>
    <name evidence="10" type="ORF">BMR1_01G00870</name>
</gene>
<accession>A0A1N6LWH9</accession>
<dbReference type="Proteomes" id="UP000002899">
    <property type="component" value="Chromosome I"/>
</dbReference>
<keyword evidence="11" id="KW-1185">Reference proteome</keyword>
<keyword evidence="6 7" id="KW-0472">Membrane</keyword>
<feature type="transmembrane region" description="Helical" evidence="7">
    <location>
        <begin position="171"/>
        <end position="193"/>
    </location>
</feature>
<reference evidence="10 11" key="3">
    <citation type="journal article" date="2016" name="Sci. Rep.">
        <title>Genome-wide diversity and gene expression profiling of Babesia microti isolates identify polymorphic genes that mediate host-pathogen interactions.</title>
        <authorList>
            <person name="Silva J.C."/>
            <person name="Cornillot E."/>
            <person name="McCracken C."/>
            <person name="Usmani-Brown S."/>
            <person name="Dwivedi A."/>
            <person name="Ifeonu O.O."/>
            <person name="Crabtree J."/>
            <person name="Gotia H.T."/>
            <person name="Virji A.Z."/>
            <person name="Reynes C."/>
            <person name="Colinge J."/>
            <person name="Kumar V."/>
            <person name="Lawres L."/>
            <person name="Pazzi J.E."/>
            <person name="Pablo J.V."/>
            <person name="Hung C."/>
            <person name="Brancato J."/>
            <person name="Kumari P."/>
            <person name="Orvis J."/>
            <person name="Tretina K."/>
            <person name="Chibucos M."/>
            <person name="Ott S."/>
            <person name="Sadzewicz L."/>
            <person name="Sengamalay N."/>
            <person name="Shetty A.C."/>
            <person name="Su Q."/>
            <person name="Tallon L."/>
            <person name="Fraser C.M."/>
            <person name="Frutos R."/>
            <person name="Molina D.M."/>
            <person name="Krause P.J."/>
            <person name="Ben Mamoun C."/>
        </authorList>
    </citation>
    <scope>NUCLEOTIDE SEQUENCE [LARGE SCALE GENOMIC DNA]</scope>
    <source>
        <strain evidence="10 11">RI</strain>
    </source>
</reference>
<feature type="transmembrane region" description="Helical" evidence="7">
    <location>
        <begin position="479"/>
        <end position="504"/>
    </location>
</feature>
<feature type="transmembrane region" description="Helical" evidence="7">
    <location>
        <begin position="214"/>
        <end position="238"/>
    </location>
</feature>
<feature type="transmembrane region" description="Helical" evidence="7">
    <location>
        <begin position="37"/>
        <end position="62"/>
    </location>
</feature>
<comment type="similarity">
    <text evidence="7">Belongs to the inorganic phosphate transporter (PiT) (TC 2.A.20) family.</text>
</comment>
<keyword evidence="9" id="KW-0732">Signal</keyword>
<dbReference type="RefSeq" id="XP_021337324.1">
    <property type="nucleotide sequence ID" value="XM_021481799.1"/>
</dbReference>
<feature type="region of interest" description="Disordered" evidence="8">
    <location>
        <begin position="404"/>
        <end position="449"/>
    </location>
</feature>
<dbReference type="GO" id="GO:0035435">
    <property type="term" value="P:phosphate ion transmembrane transport"/>
    <property type="evidence" value="ECO:0007669"/>
    <property type="project" value="TreeGrafter"/>
</dbReference>
<feature type="compositionally biased region" description="Polar residues" evidence="8">
    <location>
        <begin position="421"/>
        <end position="449"/>
    </location>
</feature>
<comment type="subcellular location">
    <subcellularLocation>
        <location evidence="1 7">Membrane</location>
        <topology evidence="1 7">Multi-pass membrane protein</topology>
    </subcellularLocation>
</comment>
<dbReference type="EMBL" id="FO082871">
    <property type="protein sequence ID" value="SIO73216.1"/>
    <property type="molecule type" value="Genomic_DNA"/>
</dbReference>
<evidence type="ECO:0000313" key="10">
    <source>
        <dbReference type="EMBL" id="SIO73216.1"/>
    </source>
</evidence>
<feature type="chain" id="PRO_5013383126" description="Phosphate transporter" evidence="9">
    <location>
        <begin position="22"/>
        <end position="516"/>
    </location>
</feature>
<keyword evidence="5 7" id="KW-1133">Transmembrane helix</keyword>
<keyword evidence="3 7" id="KW-0592">Phosphate transport</keyword>
<feature type="transmembrane region" description="Helical" evidence="7">
    <location>
        <begin position="136"/>
        <end position="165"/>
    </location>
</feature>
<dbReference type="VEuPathDB" id="PiroplasmaDB:BMR1_01G00870"/>
<dbReference type="InterPro" id="IPR001204">
    <property type="entry name" value="Phos_transporter"/>
</dbReference>
<evidence type="ECO:0000256" key="6">
    <source>
        <dbReference type="ARBA" id="ARBA00023136"/>
    </source>
</evidence>
<evidence type="ECO:0000313" key="11">
    <source>
        <dbReference type="Proteomes" id="UP000002899"/>
    </source>
</evidence>
<reference evidence="10 11" key="1">
    <citation type="journal article" date="2012" name="Nucleic Acids Res.">
        <title>Sequencing of the smallest Apicomplexan genome from the human pathogen Babesia microti.</title>
        <authorList>
            <person name="Cornillot E."/>
            <person name="Hadj-Kaddour K."/>
            <person name="Dassouli A."/>
            <person name="Noel B."/>
            <person name="Ranwez V."/>
            <person name="Vacherie B."/>
            <person name="Augagneur Y."/>
            <person name="Bres V."/>
            <person name="Duclos A."/>
            <person name="Randazzo S."/>
            <person name="Carcy B."/>
            <person name="Debierre-Grockiego F."/>
            <person name="Delbecq S."/>
            <person name="Moubri-Menage K."/>
            <person name="Shams-Eldin H."/>
            <person name="Usmani-Brown S."/>
            <person name="Bringaud F."/>
            <person name="Wincker P."/>
            <person name="Vivares C.P."/>
            <person name="Schwarz R.T."/>
            <person name="Schetters T.P."/>
            <person name="Krause P.J."/>
            <person name="Gorenflot A."/>
            <person name="Berry V."/>
            <person name="Barbe V."/>
            <person name="Ben Mamoun C."/>
        </authorList>
    </citation>
    <scope>NUCLEOTIDE SEQUENCE [LARGE SCALE GENOMIC DNA]</scope>
    <source>
        <strain evidence="10 11">RI</strain>
    </source>
</reference>
<dbReference type="KEGG" id="bmic:BMR1_01G00870"/>
<sequence>MEFTLTVTCIVVSILVGVAIGANDVANSFSTSVGSGAMTLNAAIIAAFIFELLGAVLLGASVTDSIKVNIIDLKAFESCPRILATGMLSSSISIFIWLSCATFAGLPVSTTHSIIGSLIGFGIASGNAYDLNWRYLSLVFVTWLLVPIGTIIISCSAYIMMLWLIDKYSQHLYKFIIIFCAISCLPVSLFLAFKHPFKVGKKEVSSFIYFINEYKFAVFVIVYTTLILTATIFSAILVRRRCKFGYNPQPNPFFDNNGKFATGTENNDQQTDALSKPEIIFSSVQVIAAVMNIISHASNDAANAAMPISVILTICFDLFDSKFNDWYILLCSGASMSIGLAAFGKYVMKTVGFKLTRVTPSRGYTIDSVSSSIVLSLSYIGMPISSTHCVVSATLGVGMVIPNKPEAEPENAESEPQNAESGPQNAESGPQNAESEPQNAESEPQNAESEPQNNILCIFGVNKRLSFERVNLFMYRRIFIAWIATIIVSALTSAGTFLSLKYIIKRTYGNISIDIS</sequence>
<evidence type="ECO:0000256" key="5">
    <source>
        <dbReference type="ARBA" id="ARBA00022989"/>
    </source>
</evidence>
<dbReference type="Pfam" id="PF01384">
    <property type="entry name" value="PHO4"/>
    <property type="match status" value="1"/>
</dbReference>
<evidence type="ECO:0000256" key="7">
    <source>
        <dbReference type="RuleBase" id="RU363058"/>
    </source>
</evidence>
<dbReference type="OrthoDB" id="430309at2759"/>
<keyword evidence="2 7" id="KW-0813">Transport</keyword>
<dbReference type="PANTHER" id="PTHR11101">
    <property type="entry name" value="PHOSPHATE TRANSPORTER"/>
    <property type="match status" value="1"/>
</dbReference>
<keyword evidence="4 7" id="KW-0812">Transmembrane</keyword>
<feature type="transmembrane region" description="Helical" evidence="7">
    <location>
        <begin position="326"/>
        <end position="347"/>
    </location>
</feature>
<evidence type="ECO:0000256" key="8">
    <source>
        <dbReference type="SAM" id="MobiDB-lite"/>
    </source>
</evidence>